<keyword evidence="3" id="KW-1185">Reference proteome</keyword>
<proteinExistence type="predicted"/>
<evidence type="ECO:0000256" key="1">
    <source>
        <dbReference type="SAM" id="MobiDB-lite"/>
    </source>
</evidence>
<comment type="caution">
    <text evidence="2">The sequence shown here is derived from an EMBL/GenBank/DDBJ whole genome shotgun (WGS) entry which is preliminary data.</text>
</comment>
<evidence type="ECO:0000313" key="2">
    <source>
        <dbReference type="EMBL" id="CAG7820642.1"/>
    </source>
</evidence>
<reference evidence="2" key="1">
    <citation type="submission" date="2021-06" db="EMBL/GenBank/DDBJ databases">
        <authorList>
            <person name="Hodson N. C."/>
            <person name="Mongue J. A."/>
            <person name="Jaron S. K."/>
        </authorList>
    </citation>
    <scope>NUCLEOTIDE SEQUENCE</scope>
</reference>
<evidence type="ECO:0000313" key="3">
    <source>
        <dbReference type="Proteomes" id="UP000708208"/>
    </source>
</evidence>
<accession>A0A8J2KQJ9</accession>
<dbReference type="AlphaFoldDB" id="A0A8J2KQJ9"/>
<feature type="non-terminal residue" evidence="2">
    <location>
        <position position="1"/>
    </location>
</feature>
<organism evidence="2 3">
    <name type="scientific">Allacma fusca</name>
    <dbReference type="NCBI Taxonomy" id="39272"/>
    <lineage>
        <taxon>Eukaryota</taxon>
        <taxon>Metazoa</taxon>
        <taxon>Ecdysozoa</taxon>
        <taxon>Arthropoda</taxon>
        <taxon>Hexapoda</taxon>
        <taxon>Collembola</taxon>
        <taxon>Symphypleona</taxon>
        <taxon>Sminthuridae</taxon>
        <taxon>Allacma</taxon>
    </lineage>
</organism>
<dbReference type="Proteomes" id="UP000708208">
    <property type="component" value="Unassembled WGS sequence"/>
</dbReference>
<protein>
    <submittedName>
        <fullName evidence="2">Uncharacterized protein</fullName>
    </submittedName>
</protein>
<dbReference type="EMBL" id="CAJVCH010485697">
    <property type="protein sequence ID" value="CAG7820642.1"/>
    <property type="molecule type" value="Genomic_DNA"/>
</dbReference>
<gene>
    <name evidence="2" type="ORF">AFUS01_LOCUS31026</name>
</gene>
<sequence>VGEKIAEQVESALKRTPLTFNPRKVPTNIDEEDPALNETTLPSPLKPEVSFHKT</sequence>
<feature type="region of interest" description="Disordered" evidence="1">
    <location>
        <begin position="23"/>
        <end position="54"/>
    </location>
</feature>
<name>A0A8J2KQJ9_9HEXA</name>